<gene>
    <name evidence="1" type="ORF">Poly59_31130</name>
</gene>
<dbReference type="AlphaFoldDB" id="A0A5C6EWB0"/>
<comment type="caution">
    <text evidence="1">The sequence shown here is derived from an EMBL/GenBank/DDBJ whole genome shotgun (WGS) entry which is preliminary data.</text>
</comment>
<reference evidence="1 2" key="1">
    <citation type="submission" date="2019-02" db="EMBL/GenBank/DDBJ databases">
        <title>Deep-cultivation of Planctomycetes and their phenomic and genomic characterization uncovers novel biology.</title>
        <authorList>
            <person name="Wiegand S."/>
            <person name="Jogler M."/>
            <person name="Boedeker C."/>
            <person name="Pinto D."/>
            <person name="Vollmers J."/>
            <person name="Rivas-Marin E."/>
            <person name="Kohn T."/>
            <person name="Peeters S.H."/>
            <person name="Heuer A."/>
            <person name="Rast P."/>
            <person name="Oberbeckmann S."/>
            <person name="Bunk B."/>
            <person name="Jeske O."/>
            <person name="Meyerdierks A."/>
            <person name="Storesund J.E."/>
            <person name="Kallscheuer N."/>
            <person name="Luecker S."/>
            <person name="Lage O.M."/>
            <person name="Pohl T."/>
            <person name="Merkel B.J."/>
            <person name="Hornburger P."/>
            <person name="Mueller R.-W."/>
            <person name="Bruemmer F."/>
            <person name="Labrenz M."/>
            <person name="Spormann A.M."/>
            <person name="Op Den Camp H."/>
            <person name="Overmann J."/>
            <person name="Amann R."/>
            <person name="Jetten M.S.M."/>
            <person name="Mascher T."/>
            <person name="Medema M.H."/>
            <person name="Devos D.P."/>
            <person name="Kaster A.-K."/>
            <person name="Ovreas L."/>
            <person name="Rohde M."/>
            <person name="Galperin M.Y."/>
            <person name="Jogler C."/>
        </authorList>
    </citation>
    <scope>NUCLEOTIDE SEQUENCE [LARGE SCALE GENOMIC DNA]</scope>
    <source>
        <strain evidence="1 2">Poly59</strain>
    </source>
</reference>
<dbReference type="OrthoDB" id="10001112at2"/>
<dbReference type="RefSeq" id="WP_146534858.1">
    <property type="nucleotide sequence ID" value="NZ_SJPX01000003.1"/>
</dbReference>
<evidence type="ECO:0000313" key="1">
    <source>
        <dbReference type="EMBL" id="TWU51521.1"/>
    </source>
</evidence>
<name>A0A5C6EWB0_9BACT</name>
<organism evidence="1 2">
    <name type="scientific">Rubripirellula reticaptiva</name>
    <dbReference type="NCBI Taxonomy" id="2528013"/>
    <lineage>
        <taxon>Bacteria</taxon>
        <taxon>Pseudomonadati</taxon>
        <taxon>Planctomycetota</taxon>
        <taxon>Planctomycetia</taxon>
        <taxon>Pirellulales</taxon>
        <taxon>Pirellulaceae</taxon>
        <taxon>Rubripirellula</taxon>
    </lineage>
</organism>
<accession>A0A5C6EWB0</accession>
<dbReference type="EMBL" id="SJPX01000003">
    <property type="protein sequence ID" value="TWU51521.1"/>
    <property type="molecule type" value="Genomic_DNA"/>
</dbReference>
<proteinExistence type="predicted"/>
<protein>
    <submittedName>
        <fullName evidence="1">Uncharacterized protein</fullName>
    </submittedName>
</protein>
<sequence length="111" mass="12936">MAHPVLIEHQPPDGWKVLTEEFLIYCYNECGIASPGLHEGDCEYRTADGRTFKQVMIPDHQWHAMYPAFKSWIAATAHCSAWIEHGRIWISDDTSQHLRECERIPTDQRQK</sequence>
<keyword evidence="2" id="KW-1185">Reference proteome</keyword>
<evidence type="ECO:0000313" key="2">
    <source>
        <dbReference type="Proteomes" id="UP000317977"/>
    </source>
</evidence>
<dbReference type="Proteomes" id="UP000317977">
    <property type="component" value="Unassembled WGS sequence"/>
</dbReference>